<gene>
    <name evidence="1" type="ORF">AAFF_G00409620</name>
</gene>
<evidence type="ECO:0000313" key="1">
    <source>
        <dbReference type="EMBL" id="KAJ8399551.1"/>
    </source>
</evidence>
<name>A0AAD7WJQ0_9TELE</name>
<dbReference type="EMBL" id="JAINUG010000082">
    <property type="protein sequence ID" value="KAJ8399551.1"/>
    <property type="molecule type" value="Genomic_DNA"/>
</dbReference>
<evidence type="ECO:0000313" key="2">
    <source>
        <dbReference type="Proteomes" id="UP001221898"/>
    </source>
</evidence>
<accession>A0AAD7WJQ0</accession>
<protein>
    <submittedName>
        <fullName evidence="1">Uncharacterized protein</fullName>
    </submittedName>
</protein>
<keyword evidence="2" id="KW-1185">Reference proteome</keyword>
<proteinExistence type="predicted"/>
<organism evidence="1 2">
    <name type="scientific">Aldrovandia affinis</name>
    <dbReference type="NCBI Taxonomy" id="143900"/>
    <lineage>
        <taxon>Eukaryota</taxon>
        <taxon>Metazoa</taxon>
        <taxon>Chordata</taxon>
        <taxon>Craniata</taxon>
        <taxon>Vertebrata</taxon>
        <taxon>Euteleostomi</taxon>
        <taxon>Actinopterygii</taxon>
        <taxon>Neopterygii</taxon>
        <taxon>Teleostei</taxon>
        <taxon>Notacanthiformes</taxon>
        <taxon>Halosauridae</taxon>
        <taxon>Aldrovandia</taxon>
    </lineage>
</organism>
<comment type="caution">
    <text evidence="1">The sequence shown here is derived from an EMBL/GenBank/DDBJ whole genome shotgun (WGS) entry which is preliminary data.</text>
</comment>
<dbReference type="Proteomes" id="UP001221898">
    <property type="component" value="Unassembled WGS sequence"/>
</dbReference>
<reference evidence="1" key="1">
    <citation type="journal article" date="2023" name="Science">
        <title>Genome structures resolve the early diversification of teleost fishes.</title>
        <authorList>
            <person name="Parey E."/>
            <person name="Louis A."/>
            <person name="Montfort J."/>
            <person name="Bouchez O."/>
            <person name="Roques C."/>
            <person name="Iampietro C."/>
            <person name="Lluch J."/>
            <person name="Castinel A."/>
            <person name="Donnadieu C."/>
            <person name="Desvignes T."/>
            <person name="Floi Bucao C."/>
            <person name="Jouanno E."/>
            <person name="Wen M."/>
            <person name="Mejri S."/>
            <person name="Dirks R."/>
            <person name="Jansen H."/>
            <person name="Henkel C."/>
            <person name="Chen W.J."/>
            <person name="Zahm M."/>
            <person name="Cabau C."/>
            <person name="Klopp C."/>
            <person name="Thompson A.W."/>
            <person name="Robinson-Rechavi M."/>
            <person name="Braasch I."/>
            <person name="Lecointre G."/>
            <person name="Bobe J."/>
            <person name="Postlethwait J.H."/>
            <person name="Berthelot C."/>
            <person name="Roest Crollius H."/>
            <person name="Guiguen Y."/>
        </authorList>
    </citation>
    <scope>NUCLEOTIDE SEQUENCE</scope>
    <source>
        <strain evidence="1">NC1722</strain>
    </source>
</reference>
<sequence length="69" mass="7818">MAVDFVDFRSDLVGGHRVMRFRADREPDLEWAWARCRAAGGQGADRRQVNGMKAPEDQQIHPSALLPVR</sequence>
<dbReference type="AlphaFoldDB" id="A0AAD7WJQ0"/>